<reference evidence="2" key="1">
    <citation type="submission" date="2019-03" db="EMBL/GenBank/DDBJ databases">
        <title>Weissella sp. 26KH-42 Genome sequencing.</title>
        <authorList>
            <person name="Heo J."/>
            <person name="Kim S.-J."/>
            <person name="Kim J.-S."/>
            <person name="Hong S.-B."/>
            <person name="Kwon S.-W."/>
        </authorList>
    </citation>
    <scope>NUCLEOTIDE SEQUENCE [LARGE SCALE GENOMIC DNA]</scope>
    <source>
        <strain evidence="2">26KH-42</strain>
    </source>
</reference>
<sequence>MLFLVVLEFAAKAETFWLSADTTAVLPIAILAVVPTSKPTISNKFSGIVFQKSWLVIILSLIELR</sequence>
<evidence type="ECO:0000313" key="2">
    <source>
        <dbReference type="Proteomes" id="UP000292886"/>
    </source>
</evidence>
<dbReference type="RefSeq" id="WP_133363251.1">
    <property type="nucleotide sequence ID" value="NZ_CP037940.1"/>
</dbReference>
<dbReference type="AlphaFoldDB" id="A0A4P6YU03"/>
<name>A0A4P6YU03_9LACO</name>
<dbReference type="KEGG" id="wei:EQG49_06715"/>
<organism evidence="1 2">
    <name type="scientific">Periweissella cryptocerci</name>
    <dbReference type="NCBI Taxonomy" id="2506420"/>
    <lineage>
        <taxon>Bacteria</taxon>
        <taxon>Bacillati</taxon>
        <taxon>Bacillota</taxon>
        <taxon>Bacilli</taxon>
        <taxon>Lactobacillales</taxon>
        <taxon>Lactobacillaceae</taxon>
        <taxon>Periweissella</taxon>
    </lineage>
</organism>
<dbReference type="Proteomes" id="UP000292886">
    <property type="component" value="Chromosome"/>
</dbReference>
<dbReference type="EMBL" id="CP037940">
    <property type="protein sequence ID" value="QBO36173.1"/>
    <property type="molecule type" value="Genomic_DNA"/>
</dbReference>
<gene>
    <name evidence="1" type="ORF">EQG49_06715</name>
</gene>
<keyword evidence="2" id="KW-1185">Reference proteome</keyword>
<evidence type="ECO:0000313" key="1">
    <source>
        <dbReference type="EMBL" id="QBO36173.1"/>
    </source>
</evidence>
<proteinExistence type="predicted"/>
<protein>
    <submittedName>
        <fullName evidence="1">Uncharacterized protein</fullName>
    </submittedName>
</protein>
<accession>A0A4P6YU03</accession>